<reference evidence="12" key="1">
    <citation type="submission" date="2020-06" db="EMBL/GenBank/DDBJ databases">
        <title>Legume-microbial interactions unlock mineral nutrients during tropical forest succession.</title>
        <authorList>
            <person name="Epihov D.Z."/>
        </authorList>
    </citation>
    <scope>NUCLEOTIDE SEQUENCE [LARGE SCALE GENOMIC DNA]</scope>
    <source>
        <strain evidence="12">Pan2503</strain>
    </source>
</reference>
<organism evidence="12 13">
    <name type="scientific">Candidatus Acidiferrum panamense</name>
    <dbReference type="NCBI Taxonomy" id="2741543"/>
    <lineage>
        <taxon>Bacteria</taxon>
        <taxon>Pseudomonadati</taxon>
        <taxon>Acidobacteriota</taxon>
        <taxon>Terriglobia</taxon>
        <taxon>Candidatus Acidiferrales</taxon>
        <taxon>Candidatus Acidiferrum</taxon>
    </lineage>
</organism>
<feature type="transmembrane region" description="Helical" evidence="9">
    <location>
        <begin position="133"/>
        <end position="153"/>
    </location>
</feature>
<dbReference type="InterPro" id="IPR002524">
    <property type="entry name" value="Cation_efflux"/>
</dbReference>
<accession>A0A7V8SXZ3</accession>
<feature type="transmembrane region" description="Helical" evidence="9">
    <location>
        <begin position="30"/>
        <end position="51"/>
    </location>
</feature>
<evidence type="ECO:0000256" key="6">
    <source>
        <dbReference type="ARBA" id="ARBA00022989"/>
    </source>
</evidence>
<keyword evidence="4 9" id="KW-0812">Transmembrane</keyword>
<comment type="similarity">
    <text evidence="2">Belongs to the cation diffusion facilitator (CDF) transporter (TC 2.A.4) family. SLC30A subfamily.</text>
</comment>
<gene>
    <name evidence="12" type="ORF">HRJ53_15585</name>
</gene>
<feature type="transmembrane region" description="Helical" evidence="9">
    <location>
        <begin position="99"/>
        <end position="117"/>
    </location>
</feature>
<keyword evidence="6 9" id="KW-1133">Transmembrane helix</keyword>
<keyword evidence="8 9" id="KW-0472">Membrane</keyword>
<evidence type="ECO:0000313" key="12">
    <source>
        <dbReference type="EMBL" id="MBA0086401.1"/>
    </source>
</evidence>
<dbReference type="InterPro" id="IPR036837">
    <property type="entry name" value="Cation_efflux_CTD_sf"/>
</dbReference>
<dbReference type="InterPro" id="IPR027469">
    <property type="entry name" value="Cation_efflux_TMD_sf"/>
</dbReference>
<keyword evidence="5" id="KW-0862">Zinc</keyword>
<feature type="domain" description="Cation efflux protein cytoplasmic" evidence="11">
    <location>
        <begin position="225"/>
        <end position="301"/>
    </location>
</feature>
<name>A0A7V8SXZ3_9BACT</name>
<dbReference type="Gene3D" id="1.20.1510.10">
    <property type="entry name" value="Cation efflux protein transmembrane domain"/>
    <property type="match status" value="1"/>
</dbReference>
<dbReference type="GO" id="GO:0005886">
    <property type="term" value="C:plasma membrane"/>
    <property type="evidence" value="ECO:0007669"/>
    <property type="project" value="TreeGrafter"/>
</dbReference>
<keyword evidence="5" id="KW-0864">Zinc transport</keyword>
<evidence type="ECO:0000259" key="11">
    <source>
        <dbReference type="Pfam" id="PF16916"/>
    </source>
</evidence>
<evidence type="ECO:0000256" key="7">
    <source>
        <dbReference type="ARBA" id="ARBA00023065"/>
    </source>
</evidence>
<evidence type="ECO:0000259" key="10">
    <source>
        <dbReference type="Pfam" id="PF01545"/>
    </source>
</evidence>
<evidence type="ECO:0000256" key="9">
    <source>
        <dbReference type="SAM" id="Phobius"/>
    </source>
</evidence>
<protein>
    <submittedName>
        <fullName evidence="12">Cation transporter</fullName>
    </submittedName>
</protein>
<dbReference type="Proteomes" id="UP000567293">
    <property type="component" value="Unassembled WGS sequence"/>
</dbReference>
<evidence type="ECO:0000256" key="5">
    <source>
        <dbReference type="ARBA" id="ARBA00022906"/>
    </source>
</evidence>
<sequence length="318" mass="34563">MPGHAHRHDHDHSHAHSHCGHAERTLQPAVLGWAMVFTLSLVVAEVFGGIFGRSVALLNDAVHNLSDVPALGISYLAMRWAERPADSEKTYGYHRAGTLAAFTNAFVLVLLSLWLGYEAVERFRSPVAVVEAWMIWISTAALAVNGGITLALVRGRGDLNLRSILVHNFGDALSNIAIIVGAVVIGKTGAHWIDPLLGLGIGLLVLWSSVGILRESSHLLLEGRPHELQVEEVARAILTVEGVQEVHDVHLWSLGGGHNALSLHARIPDMHLDECERLLDAIRQVAATQFHIEHTTVQLERAGLPAQSGYVMPEPAKK</sequence>
<dbReference type="Pfam" id="PF01545">
    <property type="entry name" value="Cation_efflux"/>
    <property type="match status" value="1"/>
</dbReference>
<feature type="transmembrane region" description="Helical" evidence="9">
    <location>
        <begin position="165"/>
        <end position="186"/>
    </location>
</feature>
<feature type="domain" description="Cation efflux protein transmembrane" evidence="10">
    <location>
        <begin position="35"/>
        <end position="221"/>
    </location>
</feature>
<evidence type="ECO:0000313" key="13">
    <source>
        <dbReference type="Proteomes" id="UP000567293"/>
    </source>
</evidence>
<dbReference type="EMBL" id="JACDQQ010001494">
    <property type="protein sequence ID" value="MBA0086401.1"/>
    <property type="molecule type" value="Genomic_DNA"/>
</dbReference>
<dbReference type="SUPFAM" id="SSF161111">
    <property type="entry name" value="Cation efflux protein transmembrane domain-like"/>
    <property type="match status" value="1"/>
</dbReference>
<dbReference type="InterPro" id="IPR027470">
    <property type="entry name" value="Cation_efflux_CTD"/>
</dbReference>
<dbReference type="InterPro" id="IPR058533">
    <property type="entry name" value="Cation_efflux_TM"/>
</dbReference>
<dbReference type="GO" id="GO:0005385">
    <property type="term" value="F:zinc ion transmembrane transporter activity"/>
    <property type="evidence" value="ECO:0007669"/>
    <property type="project" value="TreeGrafter"/>
</dbReference>
<comment type="subcellular location">
    <subcellularLocation>
        <location evidence="1">Membrane</location>
        <topology evidence="1">Multi-pass membrane protein</topology>
    </subcellularLocation>
</comment>
<feature type="transmembrane region" description="Helical" evidence="9">
    <location>
        <begin position="192"/>
        <end position="213"/>
    </location>
</feature>
<evidence type="ECO:0000256" key="8">
    <source>
        <dbReference type="ARBA" id="ARBA00023136"/>
    </source>
</evidence>
<evidence type="ECO:0000256" key="1">
    <source>
        <dbReference type="ARBA" id="ARBA00004141"/>
    </source>
</evidence>
<dbReference type="PANTHER" id="PTHR11562:SF17">
    <property type="entry name" value="RE54080P-RELATED"/>
    <property type="match status" value="1"/>
</dbReference>
<dbReference type="Pfam" id="PF16916">
    <property type="entry name" value="ZT_dimer"/>
    <property type="match status" value="1"/>
</dbReference>
<evidence type="ECO:0000256" key="2">
    <source>
        <dbReference type="ARBA" id="ARBA00008873"/>
    </source>
</evidence>
<dbReference type="AlphaFoldDB" id="A0A7V8SXZ3"/>
<proteinExistence type="inferred from homology"/>
<keyword evidence="3" id="KW-0813">Transport</keyword>
<keyword evidence="13" id="KW-1185">Reference proteome</keyword>
<dbReference type="NCBIfam" id="TIGR01297">
    <property type="entry name" value="CDF"/>
    <property type="match status" value="1"/>
</dbReference>
<evidence type="ECO:0000256" key="3">
    <source>
        <dbReference type="ARBA" id="ARBA00022448"/>
    </source>
</evidence>
<dbReference type="SUPFAM" id="SSF160240">
    <property type="entry name" value="Cation efflux protein cytoplasmic domain-like"/>
    <property type="match status" value="1"/>
</dbReference>
<dbReference type="PANTHER" id="PTHR11562">
    <property type="entry name" value="CATION EFFLUX PROTEIN/ ZINC TRANSPORTER"/>
    <property type="match status" value="1"/>
</dbReference>
<keyword evidence="7" id="KW-0406">Ion transport</keyword>
<evidence type="ECO:0000256" key="4">
    <source>
        <dbReference type="ARBA" id="ARBA00022692"/>
    </source>
</evidence>
<dbReference type="InterPro" id="IPR050681">
    <property type="entry name" value="CDF/SLC30A"/>
</dbReference>
<comment type="caution">
    <text evidence="12">The sequence shown here is derived from an EMBL/GenBank/DDBJ whole genome shotgun (WGS) entry which is preliminary data.</text>
</comment>